<dbReference type="Gene3D" id="3.40.50.300">
    <property type="entry name" value="P-loop containing nucleotide triphosphate hydrolases"/>
    <property type="match status" value="2"/>
</dbReference>
<proteinExistence type="inferred from homology"/>
<comment type="domain">
    <text evidence="9">Contains an N-terminal domain that binds non-specifically to RNA and a C-terminal domain that binds specifically and tightly to hairpin 92 of 23S rRNA.</text>
</comment>
<keyword evidence="4 9" id="KW-0378">Hydrolase</keyword>
<dbReference type="Pfam" id="PF03880">
    <property type="entry name" value="DbpA"/>
    <property type="match status" value="1"/>
</dbReference>
<dbReference type="GO" id="GO:0005829">
    <property type="term" value="C:cytosol"/>
    <property type="evidence" value="ECO:0007669"/>
    <property type="project" value="TreeGrafter"/>
</dbReference>
<dbReference type="SMART" id="SM00487">
    <property type="entry name" value="DEXDc"/>
    <property type="match status" value="1"/>
</dbReference>
<dbReference type="InterPro" id="IPR028619">
    <property type="entry name" value="DEAD_helicase_DbpA"/>
</dbReference>
<evidence type="ECO:0000256" key="6">
    <source>
        <dbReference type="ARBA" id="ARBA00022840"/>
    </source>
</evidence>
<comment type="function">
    <text evidence="9">DEAD-box RNA helicase involved in the assembly of the 50S ribosomal subunit. Has an RNA-dependent ATPase activity, which is specific for 23S rRNA, and a 3' to 5' RNA helicase activity that uses the energy of ATP hydrolysis to destabilize and unwind short rRNA duplexes.</text>
</comment>
<comment type="similarity">
    <text evidence="9">Belongs to the DEAD box helicase family. DbpA subfamily.</text>
</comment>
<keyword evidence="9" id="KW-0690">Ribosome biogenesis</keyword>
<comment type="caution">
    <text evidence="14">The sequence shown here is derived from an EMBL/GenBank/DDBJ whole genome shotgun (WGS) entry which is preliminary data.</text>
</comment>
<dbReference type="InterPro" id="IPR012677">
    <property type="entry name" value="Nucleotide-bd_a/b_plait_sf"/>
</dbReference>
<protein>
    <recommendedName>
        <fullName evidence="9">ATP-dependent RNA helicase DbpA</fullName>
        <ecNumber evidence="9">3.6.4.13</ecNumber>
    </recommendedName>
</protein>
<evidence type="ECO:0000256" key="1">
    <source>
        <dbReference type="ARBA" id="ARBA00004496"/>
    </source>
</evidence>
<dbReference type="InterPro" id="IPR044742">
    <property type="entry name" value="DEAD/DEAH_RhlB"/>
</dbReference>
<keyword evidence="15" id="KW-1185">Reference proteome</keyword>
<evidence type="ECO:0000256" key="3">
    <source>
        <dbReference type="ARBA" id="ARBA00022741"/>
    </source>
</evidence>
<evidence type="ECO:0000256" key="2">
    <source>
        <dbReference type="ARBA" id="ARBA00022490"/>
    </source>
</evidence>
<dbReference type="Gene3D" id="3.30.70.330">
    <property type="match status" value="1"/>
</dbReference>
<dbReference type="InterPro" id="IPR011545">
    <property type="entry name" value="DEAD/DEAH_box_helicase_dom"/>
</dbReference>
<dbReference type="SUPFAM" id="SSF52540">
    <property type="entry name" value="P-loop containing nucleoside triphosphate hydrolases"/>
    <property type="match status" value="1"/>
</dbReference>
<evidence type="ECO:0000259" key="12">
    <source>
        <dbReference type="PROSITE" id="PS51194"/>
    </source>
</evidence>
<dbReference type="Pfam" id="PF00270">
    <property type="entry name" value="DEAD"/>
    <property type="match status" value="1"/>
</dbReference>
<dbReference type="InterPro" id="IPR000629">
    <property type="entry name" value="RNA-helicase_DEAD-box_CS"/>
</dbReference>
<evidence type="ECO:0000256" key="4">
    <source>
        <dbReference type="ARBA" id="ARBA00022801"/>
    </source>
</evidence>
<dbReference type="AlphaFoldDB" id="A0A371PGC6"/>
<evidence type="ECO:0000256" key="10">
    <source>
        <dbReference type="PROSITE-ProRule" id="PRU00552"/>
    </source>
</evidence>
<sequence>MSEQGFKDYRLGEEITRSLDSLGYHQPTEVQRKVIPFALERKDMTVKSHTGSGKTAAYGIPICELLEWQENRPQALILTPTRELADQVTQDIMNIGTYKRIKATAIYGKQPFYRQKVQLQQRNHVIVGTPGRLIDHIEKQTIDLEQIKFLVIDEADEMLNMGFIEHVEKIIRELPQNRMTMLFSATLPKDVEHLCRKYMNHPLNIEVQTEARTTSQIEHYIYSVRDENKLNLLRDVTIVENPDSCIIFCRTQLRVEVVFKELEKSGYPCGRIHGGMEQDDRTEMMNAFKQGEFRYLIATDVAARGIDIENISHVINYDFPQENESYVHRIGRTGRAGKSGTAISFATPSEDKFVANVQQYIGFEIPKSNPPSKEVLARTSAAFEEKLRIQGTVKKDRSSRRNQEILKLYFNGGKKKKIRAVDFVGTIAKIDGVSAGDIGIITIEDNASYVDILNGKGHLVLNIMKNTTIKGKLLKVHQANRK</sequence>
<dbReference type="InterPro" id="IPR014014">
    <property type="entry name" value="RNA_helicase_DEAD_Q_motif"/>
</dbReference>
<dbReference type="RefSeq" id="WP_116047792.1">
    <property type="nucleotide sequence ID" value="NZ_QUBQ01000003.1"/>
</dbReference>
<reference evidence="14 15" key="1">
    <citation type="submission" date="2018-08" db="EMBL/GenBank/DDBJ databases">
        <title>Paenibacillus sp. M4BSY-1, whole genome shotgun sequence.</title>
        <authorList>
            <person name="Tuo L."/>
        </authorList>
    </citation>
    <scope>NUCLEOTIDE SEQUENCE [LARGE SCALE GENOMIC DNA]</scope>
    <source>
        <strain evidence="14 15">M4BSY-1</strain>
    </source>
</reference>
<dbReference type="GO" id="GO:0000027">
    <property type="term" value="P:ribosomal large subunit assembly"/>
    <property type="evidence" value="ECO:0007669"/>
    <property type="project" value="UniProtKB-UniRule"/>
</dbReference>
<evidence type="ECO:0000313" key="15">
    <source>
        <dbReference type="Proteomes" id="UP000261905"/>
    </source>
</evidence>
<evidence type="ECO:0000256" key="5">
    <source>
        <dbReference type="ARBA" id="ARBA00022806"/>
    </source>
</evidence>
<dbReference type="GO" id="GO:0005524">
    <property type="term" value="F:ATP binding"/>
    <property type="evidence" value="ECO:0007669"/>
    <property type="project" value="UniProtKB-UniRule"/>
</dbReference>
<dbReference type="InterPro" id="IPR014001">
    <property type="entry name" value="Helicase_ATP-bd"/>
</dbReference>
<dbReference type="PANTHER" id="PTHR47959">
    <property type="entry name" value="ATP-DEPENDENT RNA HELICASE RHLE-RELATED"/>
    <property type="match status" value="1"/>
</dbReference>
<dbReference type="PROSITE" id="PS51192">
    <property type="entry name" value="HELICASE_ATP_BIND_1"/>
    <property type="match status" value="1"/>
</dbReference>
<dbReference type="CDD" id="cd18787">
    <property type="entry name" value="SF2_C_DEAD"/>
    <property type="match status" value="1"/>
</dbReference>
<name>A0A371PGC6_9BACL</name>
<evidence type="ECO:0000256" key="8">
    <source>
        <dbReference type="ARBA" id="ARBA00047984"/>
    </source>
</evidence>
<dbReference type="InterPro" id="IPR027417">
    <property type="entry name" value="P-loop_NTPase"/>
</dbReference>
<comment type="catalytic activity">
    <reaction evidence="8 9">
        <text>ATP + H2O = ADP + phosphate + H(+)</text>
        <dbReference type="Rhea" id="RHEA:13065"/>
        <dbReference type="ChEBI" id="CHEBI:15377"/>
        <dbReference type="ChEBI" id="CHEBI:15378"/>
        <dbReference type="ChEBI" id="CHEBI:30616"/>
        <dbReference type="ChEBI" id="CHEBI:43474"/>
        <dbReference type="ChEBI" id="CHEBI:456216"/>
        <dbReference type="EC" id="3.6.4.13"/>
    </reaction>
</comment>
<comment type="subcellular location">
    <subcellularLocation>
        <location evidence="1 9">Cytoplasm</location>
    </subcellularLocation>
</comment>
<dbReference type="SMART" id="SM00490">
    <property type="entry name" value="HELICc"/>
    <property type="match status" value="1"/>
</dbReference>
<dbReference type="InterPro" id="IPR005580">
    <property type="entry name" value="DbpA/CsdA_RNA-bd_dom"/>
</dbReference>
<feature type="region of interest" description="Involved in 23S rRNA binding" evidence="9">
    <location>
        <begin position="406"/>
        <end position="482"/>
    </location>
</feature>
<dbReference type="PROSITE" id="PS51194">
    <property type="entry name" value="HELICASE_CTER"/>
    <property type="match status" value="1"/>
</dbReference>
<keyword evidence="6 9" id="KW-0067">ATP-binding</keyword>
<evidence type="ECO:0000259" key="11">
    <source>
        <dbReference type="PROSITE" id="PS51192"/>
    </source>
</evidence>
<dbReference type="FunFam" id="3.30.70.330:FF:000068">
    <property type="entry name" value="ATP-dependent RNA helicase DeaD"/>
    <property type="match status" value="1"/>
</dbReference>
<dbReference type="Pfam" id="PF00271">
    <property type="entry name" value="Helicase_C"/>
    <property type="match status" value="1"/>
</dbReference>
<keyword evidence="3 9" id="KW-0547">Nucleotide-binding</keyword>
<dbReference type="PANTHER" id="PTHR47959:SF1">
    <property type="entry name" value="ATP-DEPENDENT RNA HELICASE DBPA"/>
    <property type="match status" value="1"/>
</dbReference>
<dbReference type="GO" id="GO:0016887">
    <property type="term" value="F:ATP hydrolysis activity"/>
    <property type="evidence" value="ECO:0007669"/>
    <property type="project" value="RHEA"/>
</dbReference>
<evidence type="ECO:0000259" key="13">
    <source>
        <dbReference type="PROSITE" id="PS51195"/>
    </source>
</evidence>
<keyword evidence="7 9" id="KW-0694">RNA-binding</keyword>
<dbReference type="CDD" id="cd12500">
    <property type="entry name" value="RRM_BsYxiN_like"/>
    <property type="match status" value="1"/>
</dbReference>
<dbReference type="GO" id="GO:0003723">
    <property type="term" value="F:RNA binding"/>
    <property type="evidence" value="ECO:0007669"/>
    <property type="project" value="UniProtKB-UniRule"/>
</dbReference>
<dbReference type="EC" id="3.6.4.13" evidence="9"/>
<dbReference type="InterPro" id="IPR001650">
    <property type="entry name" value="Helicase_C-like"/>
</dbReference>
<dbReference type="Proteomes" id="UP000261905">
    <property type="component" value="Unassembled WGS sequence"/>
</dbReference>
<evidence type="ECO:0000313" key="14">
    <source>
        <dbReference type="EMBL" id="REK74460.1"/>
    </source>
</evidence>
<gene>
    <name evidence="9" type="primary">dbpA</name>
    <name evidence="14" type="ORF">DX130_18335</name>
</gene>
<feature type="short sequence motif" description="Q motif" evidence="10">
    <location>
        <begin position="4"/>
        <end position="32"/>
    </location>
</feature>
<dbReference type="CDD" id="cd00268">
    <property type="entry name" value="DEADc"/>
    <property type="match status" value="1"/>
</dbReference>
<dbReference type="HAMAP" id="MF_00965">
    <property type="entry name" value="DEAD_helicase_DbpA"/>
    <property type="match status" value="1"/>
</dbReference>
<keyword evidence="5 9" id="KW-0347">Helicase</keyword>
<dbReference type="PROSITE" id="PS51195">
    <property type="entry name" value="Q_MOTIF"/>
    <property type="match status" value="1"/>
</dbReference>
<feature type="domain" description="Helicase ATP-binding" evidence="11">
    <location>
        <begin position="35"/>
        <end position="205"/>
    </location>
</feature>
<feature type="domain" description="DEAD-box RNA helicase Q" evidence="13">
    <location>
        <begin position="4"/>
        <end position="32"/>
    </location>
</feature>
<feature type="domain" description="Helicase C-terminal" evidence="12">
    <location>
        <begin position="216"/>
        <end position="376"/>
    </location>
</feature>
<evidence type="ECO:0000256" key="9">
    <source>
        <dbReference type="HAMAP-Rule" id="MF_00965"/>
    </source>
</evidence>
<evidence type="ECO:0000256" key="7">
    <source>
        <dbReference type="ARBA" id="ARBA00022884"/>
    </source>
</evidence>
<keyword evidence="2 9" id="KW-0963">Cytoplasm</keyword>
<organism evidence="14 15">
    <name type="scientific">Paenibacillus paeoniae</name>
    <dbReference type="NCBI Taxonomy" id="2292705"/>
    <lineage>
        <taxon>Bacteria</taxon>
        <taxon>Bacillati</taxon>
        <taxon>Bacillota</taxon>
        <taxon>Bacilli</taxon>
        <taxon>Bacillales</taxon>
        <taxon>Paenibacillaceae</taxon>
        <taxon>Paenibacillus</taxon>
    </lineage>
</organism>
<dbReference type="OrthoDB" id="9805696at2"/>
<accession>A0A371PGC6</accession>
<dbReference type="EMBL" id="QUBQ01000003">
    <property type="protein sequence ID" value="REK74460.1"/>
    <property type="molecule type" value="Genomic_DNA"/>
</dbReference>
<dbReference type="InterPro" id="IPR050079">
    <property type="entry name" value="DEAD_box_RNA_helicase"/>
</dbReference>
<dbReference type="PROSITE" id="PS00039">
    <property type="entry name" value="DEAD_ATP_HELICASE"/>
    <property type="match status" value="1"/>
</dbReference>
<dbReference type="GO" id="GO:0034458">
    <property type="term" value="F:3'-5' RNA helicase activity"/>
    <property type="evidence" value="ECO:0007669"/>
    <property type="project" value="UniProtKB-UniRule"/>
</dbReference>